<evidence type="ECO:0000256" key="1">
    <source>
        <dbReference type="SAM" id="MobiDB-lite"/>
    </source>
</evidence>
<proteinExistence type="predicted"/>
<keyword evidence="2" id="KW-0614">Plasmid</keyword>
<accession>A0A6M6A041</accession>
<geneLocation type="plasmid" evidence="2">
    <name>pGH44TC_fusion</name>
</geneLocation>
<sequence length="79" mass="8997">MKSAFCGECRPGYQGESPSPGRGRYERRRLVIYINAFTIEPGPLRPQFTDVDTFAHQLQFFLPLSLHNGITTARMRHTG</sequence>
<name>A0A6M6A041_KLEPN</name>
<dbReference type="EMBL" id="MN543575">
    <property type="protein sequence ID" value="QJX11796.1"/>
    <property type="molecule type" value="Genomic_DNA"/>
</dbReference>
<protein>
    <submittedName>
        <fullName evidence="2">Uncharacterized protein</fullName>
    </submittedName>
</protein>
<evidence type="ECO:0000313" key="2">
    <source>
        <dbReference type="EMBL" id="QJX11796.1"/>
    </source>
</evidence>
<feature type="region of interest" description="Disordered" evidence="1">
    <location>
        <begin position="1"/>
        <end position="23"/>
    </location>
</feature>
<dbReference type="AlphaFoldDB" id="A0A6M6A041"/>
<reference evidence="2" key="1">
    <citation type="submission" date="2019-10" db="EMBL/GenBank/DDBJ databases">
        <title>Tracking microevolution events of conjugative virulence plasmid p15WZ-82_Vir during transmission.</title>
        <authorList>
            <person name="Yang X."/>
        </authorList>
    </citation>
    <scope>NUCLEOTIDE SEQUENCE</scope>
    <source>
        <strain evidence="2">GH44TC</strain>
        <plasmid evidence="2">pGH44TC_fusion</plasmid>
    </source>
</reference>
<organism evidence="2">
    <name type="scientific">Klebsiella pneumoniae</name>
    <dbReference type="NCBI Taxonomy" id="573"/>
    <lineage>
        <taxon>Bacteria</taxon>
        <taxon>Pseudomonadati</taxon>
        <taxon>Pseudomonadota</taxon>
        <taxon>Gammaproteobacteria</taxon>
        <taxon>Enterobacterales</taxon>
        <taxon>Enterobacteriaceae</taxon>
        <taxon>Klebsiella/Raoultella group</taxon>
        <taxon>Klebsiella</taxon>
        <taxon>Klebsiella pneumoniae complex</taxon>
    </lineage>
</organism>